<name>A0A2H0CFZ8_9BACT</name>
<dbReference type="AlphaFoldDB" id="A0A2H0CFZ8"/>
<organism evidence="1 2">
    <name type="scientific">Candidatus Nomurabacteria bacterium CG22_combo_CG10-13_8_21_14_all_32_8</name>
    <dbReference type="NCBI Taxonomy" id="1974732"/>
    <lineage>
        <taxon>Bacteria</taxon>
        <taxon>Candidatus Nomuraibacteriota</taxon>
    </lineage>
</organism>
<sequence length="69" mass="8554">MSQKQYFKTIEKEIQRINRIIDLKILRGEEYKKEALDHKLLLKKIRYQNRQSFFKKLFSSPSWRIASFF</sequence>
<evidence type="ECO:0000313" key="2">
    <source>
        <dbReference type="Proteomes" id="UP000229176"/>
    </source>
</evidence>
<reference evidence="1 2" key="1">
    <citation type="submission" date="2017-09" db="EMBL/GenBank/DDBJ databases">
        <title>Depth-based differentiation of microbial function through sediment-hosted aquifers and enrichment of novel symbionts in the deep terrestrial subsurface.</title>
        <authorList>
            <person name="Probst A.J."/>
            <person name="Ladd B."/>
            <person name="Jarett J.K."/>
            <person name="Geller-Mcgrath D.E."/>
            <person name="Sieber C.M."/>
            <person name="Emerson J.B."/>
            <person name="Anantharaman K."/>
            <person name="Thomas B.C."/>
            <person name="Malmstrom R."/>
            <person name="Stieglmeier M."/>
            <person name="Klingl A."/>
            <person name="Woyke T."/>
            <person name="Ryan C.M."/>
            <person name="Banfield J.F."/>
        </authorList>
    </citation>
    <scope>NUCLEOTIDE SEQUENCE [LARGE SCALE GENOMIC DNA]</scope>
    <source>
        <strain evidence="1">CG22_combo_CG10-13_8_21_14_all_32_8</strain>
    </source>
</reference>
<accession>A0A2H0CFZ8</accession>
<gene>
    <name evidence="1" type="ORF">COW91_03420</name>
</gene>
<comment type="caution">
    <text evidence="1">The sequence shown here is derived from an EMBL/GenBank/DDBJ whole genome shotgun (WGS) entry which is preliminary data.</text>
</comment>
<protein>
    <submittedName>
        <fullName evidence="1">Uncharacterized protein</fullName>
    </submittedName>
</protein>
<dbReference type="EMBL" id="PCTI01000057">
    <property type="protein sequence ID" value="PIP68711.1"/>
    <property type="molecule type" value="Genomic_DNA"/>
</dbReference>
<evidence type="ECO:0000313" key="1">
    <source>
        <dbReference type="EMBL" id="PIP68711.1"/>
    </source>
</evidence>
<proteinExistence type="predicted"/>
<dbReference type="Proteomes" id="UP000229176">
    <property type="component" value="Unassembled WGS sequence"/>
</dbReference>